<organism evidence="1 2">
    <name type="scientific">Linnemannia hyalina</name>
    <dbReference type="NCBI Taxonomy" id="64524"/>
    <lineage>
        <taxon>Eukaryota</taxon>
        <taxon>Fungi</taxon>
        <taxon>Fungi incertae sedis</taxon>
        <taxon>Mucoromycota</taxon>
        <taxon>Mortierellomycotina</taxon>
        <taxon>Mortierellomycetes</taxon>
        <taxon>Mortierellales</taxon>
        <taxon>Mortierellaceae</taxon>
        <taxon>Linnemannia</taxon>
    </lineage>
</organism>
<evidence type="ECO:0000313" key="1">
    <source>
        <dbReference type="EMBL" id="KAG9070472.1"/>
    </source>
</evidence>
<reference evidence="1" key="1">
    <citation type="submission" date="2021-06" db="EMBL/GenBank/DDBJ databases">
        <title>Genome Sequence of Mortierella hyaline Strain SCG-10, a Cold-Adapted, Nitrate-Reducing Fungus Isolated from Soil in Minnesota, USA.</title>
        <authorList>
            <person name="Aldossari N."/>
        </authorList>
    </citation>
    <scope>NUCLEOTIDE SEQUENCE</scope>
    <source>
        <strain evidence="1">SCG-10</strain>
    </source>
</reference>
<dbReference type="AlphaFoldDB" id="A0A9P7Y0G1"/>
<keyword evidence="2" id="KW-1185">Reference proteome</keyword>
<name>A0A9P7Y0G1_9FUNG</name>
<dbReference type="Proteomes" id="UP000707451">
    <property type="component" value="Unassembled WGS sequence"/>
</dbReference>
<comment type="caution">
    <text evidence="1">The sequence shown here is derived from an EMBL/GenBank/DDBJ whole genome shotgun (WGS) entry which is preliminary data.</text>
</comment>
<accession>A0A9P7Y0G1</accession>
<evidence type="ECO:0000313" key="2">
    <source>
        <dbReference type="Proteomes" id="UP000707451"/>
    </source>
</evidence>
<sequence length="252" mass="28032">MSRGATSDDKEFLKEICLPIPREMTEDATSNTLPSQDSITLGDDDDTFDRQVQFIGWFMRYIYSNNYPRNTGIGTMVNRFIMRSENMKLHKTVRIRGSIDKKAEFTSSEYVTPMTFSSASTALTPPSAFSNLTSSSQTFHNVVVAVSQKAVLQPTLTRRRWMEEAKTIVPKGGGISIKDLESSLPPLCSEDAEHAKEEEFRTTANCLLNAIKGSVGAKRKEENKMVIGIDLSQFKSSSGLTSLHGSFLAYFV</sequence>
<dbReference type="EMBL" id="JAHRHY010000003">
    <property type="protein sequence ID" value="KAG9070472.1"/>
    <property type="molecule type" value="Genomic_DNA"/>
</dbReference>
<gene>
    <name evidence="1" type="ORF">KI688_008008</name>
</gene>
<proteinExistence type="predicted"/>
<dbReference type="OrthoDB" id="2434038at2759"/>
<protein>
    <submittedName>
        <fullName evidence="1">Uncharacterized protein</fullName>
    </submittedName>
</protein>